<name>A0ABU8NSE4_9SPHI</name>
<dbReference type="InterPro" id="IPR000595">
    <property type="entry name" value="cNMP-bd_dom"/>
</dbReference>
<reference evidence="2 3" key="1">
    <citation type="submission" date="2024-03" db="EMBL/GenBank/DDBJ databases">
        <title>Sequence of Lycoming College Course Isolates.</title>
        <authorList>
            <person name="Plotts O."/>
            <person name="Newman J."/>
        </authorList>
    </citation>
    <scope>NUCLEOTIDE SEQUENCE [LARGE SCALE GENOMIC DNA]</scope>
    <source>
        <strain evidence="2 3">CJB-3</strain>
    </source>
</reference>
<evidence type="ECO:0000259" key="1">
    <source>
        <dbReference type="SMART" id="SM00100"/>
    </source>
</evidence>
<dbReference type="SMART" id="SM00100">
    <property type="entry name" value="cNMP"/>
    <property type="match status" value="1"/>
</dbReference>
<sequence>MFEVFKAYVRRQTTISDEELAILESHAKFKKLRKKQYLLQEGDVCRYHCFIASGLMRTYSVDGKGNEHIIRFATKDWWISDRESLLFGVPSKFNIDAIEESELILFDKDEMKVAMETVPVFGQLVTDILNKSFVINQNRIHEVISSTAEEKYQNFVKRYPDFALRVPQAMIASYLGITPETLSRLRNPKPKK</sequence>
<gene>
    <name evidence="2" type="ORF">WAE58_22165</name>
</gene>
<evidence type="ECO:0000313" key="2">
    <source>
        <dbReference type="EMBL" id="MEJ2905167.1"/>
    </source>
</evidence>
<feature type="domain" description="Cyclic nucleotide-binding" evidence="1">
    <location>
        <begin position="11"/>
        <end position="133"/>
    </location>
</feature>
<dbReference type="InterPro" id="IPR018490">
    <property type="entry name" value="cNMP-bd_dom_sf"/>
</dbReference>
<dbReference type="RefSeq" id="WP_048905943.1">
    <property type="nucleotide sequence ID" value="NZ_JBBEUB010000010.1"/>
</dbReference>
<dbReference type="Gene3D" id="1.10.10.10">
    <property type="entry name" value="Winged helix-like DNA-binding domain superfamily/Winged helix DNA-binding domain"/>
    <property type="match status" value="1"/>
</dbReference>
<dbReference type="SUPFAM" id="SSF51206">
    <property type="entry name" value="cAMP-binding domain-like"/>
    <property type="match status" value="1"/>
</dbReference>
<dbReference type="InterPro" id="IPR036388">
    <property type="entry name" value="WH-like_DNA-bd_sf"/>
</dbReference>
<proteinExistence type="predicted"/>
<keyword evidence="3" id="KW-1185">Reference proteome</keyword>
<evidence type="ECO:0000313" key="3">
    <source>
        <dbReference type="Proteomes" id="UP001378956"/>
    </source>
</evidence>
<accession>A0ABU8NSE4</accession>
<dbReference type="CDD" id="cd00038">
    <property type="entry name" value="CAP_ED"/>
    <property type="match status" value="1"/>
</dbReference>
<protein>
    <submittedName>
        <fullName evidence="2">Crp/Fnr family transcriptional regulator</fullName>
    </submittedName>
</protein>
<dbReference type="Pfam" id="PF00027">
    <property type="entry name" value="cNMP_binding"/>
    <property type="match status" value="1"/>
</dbReference>
<dbReference type="InterPro" id="IPR014710">
    <property type="entry name" value="RmlC-like_jellyroll"/>
</dbReference>
<dbReference type="Gene3D" id="2.60.120.10">
    <property type="entry name" value="Jelly Rolls"/>
    <property type="match status" value="1"/>
</dbReference>
<dbReference type="EMBL" id="JBBEUB010000010">
    <property type="protein sequence ID" value="MEJ2905167.1"/>
    <property type="molecule type" value="Genomic_DNA"/>
</dbReference>
<organism evidence="2 3">
    <name type="scientific">Pedobacter panaciterrae</name>
    <dbReference type="NCBI Taxonomy" id="363849"/>
    <lineage>
        <taxon>Bacteria</taxon>
        <taxon>Pseudomonadati</taxon>
        <taxon>Bacteroidota</taxon>
        <taxon>Sphingobacteriia</taxon>
        <taxon>Sphingobacteriales</taxon>
        <taxon>Sphingobacteriaceae</taxon>
        <taxon>Pedobacter</taxon>
    </lineage>
</organism>
<dbReference type="Proteomes" id="UP001378956">
    <property type="component" value="Unassembled WGS sequence"/>
</dbReference>
<comment type="caution">
    <text evidence="2">The sequence shown here is derived from an EMBL/GenBank/DDBJ whole genome shotgun (WGS) entry which is preliminary data.</text>
</comment>